<dbReference type="AlphaFoldDB" id="A0A2N5U189"/>
<protein>
    <submittedName>
        <fullName evidence="2">Uncharacterized protein</fullName>
    </submittedName>
</protein>
<dbReference type="EMBL" id="PGCJ01000347">
    <property type="protein sequence ID" value="PLW31507.1"/>
    <property type="molecule type" value="Genomic_DNA"/>
</dbReference>
<sequence>MKIAKKLIPKIPNSVNQDPKNACFDAFICALDLLDRRRTSSFTHRCDRTQSKISPPPTHHKHVLIITASDNGPPAMSINPNTDHQGRWALNEKQIGLLERKSIVIGLISITRNPFFLNFMGWPANQHTQAFPGPNLPAPAHGSQTLLPSSRQPLSTLPRKSPHDHQPVQFNAPAVPHPTQLGFQMSAQQKTQQLFQLQQMQPKQQQQLQQLQGTHKIQAQQHAASQRSVSPFPYFLYYSLSSTASKQIADLVETVCAFFRSKMDWGWHPNRRSACFPRHQSCPGQQPLSVLGMAHNPSQTAPPSLTMTHPAIHGAHHHHAQQLQPTLLPMNHSPQHFLHLT</sequence>
<evidence type="ECO:0000313" key="2">
    <source>
        <dbReference type="EMBL" id="PLW31507.1"/>
    </source>
</evidence>
<gene>
    <name evidence="2" type="ORF">PCANC_21071</name>
</gene>
<feature type="compositionally biased region" description="Polar residues" evidence="1">
    <location>
        <begin position="142"/>
        <end position="155"/>
    </location>
</feature>
<proteinExistence type="predicted"/>
<evidence type="ECO:0000313" key="3">
    <source>
        <dbReference type="Proteomes" id="UP000235388"/>
    </source>
</evidence>
<organism evidence="2 3">
    <name type="scientific">Puccinia coronata f. sp. avenae</name>
    <dbReference type="NCBI Taxonomy" id="200324"/>
    <lineage>
        <taxon>Eukaryota</taxon>
        <taxon>Fungi</taxon>
        <taxon>Dikarya</taxon>
        <taxon>Basidiomycota</taxon>
        <taxon>Pucciniomycotina</taxon>
        <taxon>Pucciniomycetes</taxon>
        <taxon>Pucciniales</taxon>
        <taxon>Pucciniaceae</taxon>
        <taxon>Puccinia</taxon>
    </lineage>
</organism>
<dbReference type="Proteomes" id="UP000235388">
    <property type="component" value="Unassembled WGS sequence"/>
</dbReference>
<feature type="region of interest" description="Disordered" evidence="1">
    <location>
        <begin position="130"/>
        <end position="175"/>
    </location>
</feature>
<reference evidence="2 3" key="1">
    <citation type="submission" date="2017-11" db="EMBL/GenBank/DDBJ databases">
        <title>De novo assembly and phasing of dikaryotic genomes from two isolates of Puccinia coronata f. sp. avenae, the causal agent of oat crown rust.</title>
        <authorList>
            <person name="Miller M.E."/>
            <person name="Zhang Y."/>
            <person name="Omidvar V."/>
            <person name="Sperschneider J."/>
            <person name="Schwessinger B."/>
            <person name="Raley C."/>
            <person name="Palmer J.M."/>
            <person name="Garnica D."/>
            <person name="Upadhyaya N."/>
            <person name="Rathjen J."/>
            <person name="Taylor J.M."/>
            <person name="Park R.F."/>
            <person name="Dodds P.N."/>
            <person name="Hirsch C.D."/>
            <person name="Kianian S.F."/>
            <person name="Figueroa M."/>
        </authorList>
    </citation>
    <scope>NUCLEOTIDE SEQUENCE [LARGE SCALE GENOMIC DNA]</scope>
    <source>
        <strain evidence="2">12NC29</strain>
    </source>
</reference>
<accession>A0A2N5U189</accession>
<name>A0A2N5U189_9BASI</name>
<comment type="caution">
    <text evidence="2">The sequence shown here is derived from an EMBL/GenBank/DDBJ whole genome shotgun (WGS) entry which is preliminary data.</text>
</comment>
<keyword evidence="3" id="KW-1185">Reference proteome</keyword>
<evidence type="ECO:0000256" key="1">
    <source>
        <dbReference type="SAM" id="MobiDB-lite"/>
    </source>
</evidence>